<dbReference type="AlphaFoldDB" id="A0A7R8VQL9"/>
<dbReference type="Gene3D" id="1.10.150.20">
    <property type="entry name" value="5' to 3' exonuclease, C-terminal subdomain"/>
    <property type="match status" value="1"/>
</dbReference>
<proteinExistence type="predicted"/>
<organism evidence="1">
    <name type="scientific">Timema douglasi</name>
    <name type="common">Walking stick</name>
    <dbReference type="NCBI Taxonomy" id="61478"/>
    <lineage>
        <taxon>Eukaryota</taxon>
        <taxon>Metazoa</taxon>
        <taxon>Ecdysozoa</taxon>
        <taxon>Arthropoda</taxon>
        <taxon>Hexapoda</taxon>
        <taxon>Insecta</taxon>
        <taxon>Pterygota</taxon>
        <taxon>Neoptera</taxon>
        <taxon>Polyneoptera</taxon>
        <taxon>Phasmatodea</taxon>
        <taxon>Timematodea</taxon>
        <taxon>Timematoidea</taxon>
        <taxon>Timematidae</taxon>
        <taxon>Timema</taxon>
    </lineage>
</organism>
<dbReference type="GO" id="GO:0000166">
    <property type="term" value="F:nucleotide binding"/>
    <property type="evidence" value="ECO:0007669"/>
    <property type="project" value="InterPro"/>
</dbReference>
<protein>
    <submittedName>
        <fullName evidence="1">Uncharacterized protein</fullName>
    </submittedName>
</protein>
<accession>A0A7R8VQL9</accession>
<sequence>MLTKMMNILESRGTRTPNPSLVSCRRVVPPVRYLRVSPALSDNHWGRAQQLYNADFKTLKDIANTDVNTLVSCVDHMSRKVAGQIIAAARLLLLEKVESLREEAQEVLEGISVIAE</sequence>
<dbReference type="SUPFAM" id="SSF47794">
    <property type="entry name" value="Rad51 N-terminal domain-like"/>
    <property type="match status" value="1"/>
</dbReference>
<reference evidence="1" key="1">
    <citation type="submission" date="2020-11" db="EMBL/GenBank/DDBJ databases">
        <authorList>
            <person name="Tran Van P."/>
        </authorList>
    </citation>
    <scope>NUCLEOTIDE SEQUENCE</scope>
</reference>
<evidence type="ECO:0000313" key="1">
    <source>
        <dbReference type="EMBL" id="CAD7202979.1"/>
    </source>
</evidence>
<name>A0A7R8VQL9_TIMDO</name>
<gene>
    <name evidence="1" type="ORF">TDIB3V08_LOCUS9156</name>
</gene>
<dbReference type="EMBL" id="OA570027">
    <property type="protein sequence ID" value="CAD7202979.1"/>
    <property type="molecule type" value="Genomic_DNA"/>
</dbReference>
<dbReference type="InterPro" id="IPR010995">
    <property type="entry name" value="DNA_repair_Rad51/TF_NusA_a-hlx"/>
</dbReference>